<evidence type="ECO:0000256" key="1">
    <source>
        <dbReference type="ARBA" id="ARBA00004141"/>
    </source>
</evidence>
<feature type="transmembrane region" description="Helical" evidence="5">
    <location>
        <begin position="90"/>
        <end position="112"/>
    </location>
</feature>
<gene>
    <name evidence="7" type="ORF">AAL_00900</name>
</gene>
<dbReference type="EMBL" id="AZGY01000001">
    <property type="protein sequence ID" value="OAA33435.1"/>
    <property type="molecule type" value="Genomic_DNA"/>
</dbReference>
<dbReference type="STRING" id="1081109.A0A166RRB8"/>
<name>A0A166RRB8_9HYPO</name>
<evidence type="ECO:0000313" key="8">
    <source>
        <dbReference type="Proteomes" id="UP000078544"/>
    </source>
</evidence>
<evidence type="ECO:0000256" key="2">
    <source>
        <dbReference type="ARBA" id="ARBA00022692"/>
    </source>
</evidence>
<dbReference type="EC" id="2.1.1.100" evidence="5"/>
<feature type="transmembrane region" description="Helical" evidence="5">
    <location>
        <begin position="47"/>
        <end position="70"/>
    </location>
</feature>
<keyword evidence="3 5" id="KW-1133">Transmembrane helix</keyword>
<dbReference type="GO" id="GO:0004671">
    <property type="term" value="F:protein C-terminal S-isoprenylcysteine carboxyl O-methyltransferase activity"/>
    <property type="evidence" value="ECO:0007669"/>
    <property type="project" value="UniProtKB-EC"/>
</dbReference>
<evidence type="ECO:0000256" key="3">
    <source>
        <dbReference type="ARBA" id="ARBA00022989"/>
    </source>
</evidence>
<dbReference type="Gene3D" id="1.20.120.1630">
    <property type="match status" value="1"/>
</dbReference>
<reference evidence="7 8" key="1">
    <citation type="journal article" date="2016" name="Genome Biol. Evol.">
        <title>Divergent and convergent evolution of fungal pathogenicity.</title>
        <authorList>
            <person name="Shang Y."/>
            <person name="Xiao G."/>
            <person name="Zheng P."/>
            <person name="Cen K."/>
            <person name="Zhan S."/>
            <person name="Wang C."/>
        </authorList>
    </citation>
    <scope>NUCLEOTIDE SEQUENCE [LARGE SCALE GENOMIC DNA]</scope>
    <source>
        <strain evidence="7 8">RCEF 2490</strain>
    </source>
</reference>
<comment type="catalytic activity">
    <reaction evidence="5">
        <text>[protein]-C-terminal S-[(2E,6E)-farnesyl]-L-cysteine + S-adenosyl-L-methionine = [protein]-C-terminal S-[(2E,6E)-farnesyl]-L-cysteine methyl ester + S-adenosyl-L-homocysteine</text>
        <dbReference type="Rhea" id="RHEA:21672"/>
        <dbReference type="Rhea" id="RHEA-COMP:12125"/>
        <dbReference type="Rhea" id="RHEA-COMP:12126"/>
        <dbReference type="ChEBI" id="CHEBI:57856"/>
        <dbReference type="ChEBI" id="CHEBI:59789"/>
        <dbReference type="ChEBI" id="CHEBI:90510"/>
        <dbReference type="ChEBI" id="CHEBI:90511"/>
        <dbReference type="EC" id="2.1.1.100"/>
    </reaction>
</comment>
<comment type="subcellular location">
    <subcellularLocation>
        <location evidence="5">Endoplasmic reticulum membrane</location>
        <topology evidence="5">Multi-pass membrane protein</topology>
    </subcellularLocation>
    <subcellularLocation>
        <location evidence="1">Membrane</location>
        <topology evidence="1">Multi-pass membrane protein</topology>
    </subcellularLocation>
</comment>
<dbReference type="AlphaFoldDB" id="A0A166RRB8"/>
<keyword evidence="7" id="KW-0808">Transferase</keyword>
<evidence type="ECO:0000313" key="7">
    <source>
        <dbReference type="EMBL" id="OAA33435.1"/>
    </source>
</evidence>
<keyword evidence="5" id="KW-0256">Endoplasmic reticulum</keyword>
<dbReference type="OrthoDB" id="422086at2759"/>
<evidence type="ECO:0000256" key="5">
    <source>
        <dbReference type="RuleBase" id="RU362022"/>
    </source>
</evidence>
<dbReference type="GO" id="GO:0005789">
    <property type="term" value="C:endoplasmic reticulum membrane"/>
    <property type="evidence" value="ECO:0007669"/>
    <property type="project" value="UniProtKB-SubCell"/>
</dbReference>
<protein>
    <recommendedName>
        <fullName evidence="5">Protein-S-isoprenylcysteine O-methyltransferase</fullName>
        <ecNumber evidence="5">2.1.1.100</ecNumber>
    </recommendedName>
</protein>
<accession>A0A166RRB8</accession>
<comment type="caution">
    <text evidence="5">Lacks conserved residue(s) required for the propagation of feature annotation.</text>
</comment>
<evidence type="ECO:0000256" key="6">
    <source>
        <dbReference type="SAM" id="SignalP"/>
    </source>
</evidence>
<keyword evidence="5 7" id="KW-0489">Methyltransferase</keyword>
<keyword evidence="2 5" id="KW-0812">Transmembrane</keyword>
<dbReference type="Proteomes" id="UP000078544">
    <property type="component" value="Unassembled WGS sequence"/>
</dbReference>
<feature type="signal peptide" evidence="6">
    <location>
        <begin position="1"/>
        <end position="23"/>
    </location>
</feature>
<dbReference type="Pfam" id="PF04140">
    <property type="entry name" value="ICMT"/>
    <property type="match status" value="1"/>
</dbReference>
<comment type="similarity">
    <text evidence="5">Belongs to the class VI-like SAM-binding methyltransferase superfamily. Isoprenylcysteine carboxyl methyltransferase family.</text>
</comment>
<feature type="chain" id="PRO_5007879235" description="Protein-S-isoprenylcysteine O-methyltransferase" evidence="6">
    <location>
        <begin position="24"/>
        <end position="230"/>
    </location>
</feature>
<organism evidence="7 8">
    <name type="scientific">Moelleriella libera RCEF 2490</name>
    <dbReference type="NCBI Taxonomy" id="1081109"/>
    <lineage>
        <taxon>Eukaryota</taxon>
        <taxon>Fungi</taxon>
        <taxon>Dikarya</taxon>
        <taxon>Ascomycota</taxon>
        <taxon>Pezizomycotina</taxon>
        <taxon>Sordariomycetes</taxon>
        <taxon>Hypocreomycetidae</taxon>
        <taxon>Hypocreales</taxon>
        <taxon>Clavicipitaceae</taxon>
        <taxon>Moelleriella</taxon>
    </lineage>
</organism>
<keyword evidence="4 5" id="KW-0472">Membrane</keyword>
<evidence type="ECO:0000256" key="4">
    <source>
        <dbReference type="ARBA" id="ARBA00023136"/>
    </source>
</evidence>
<keyword evidence="5" id="KW-0949">S-adenosyl-L-methionine</keyword>
<proteinExistence type="inferred from homology"/>
<sequence>MVSLSAVSFALANLLAGYLTALACRPPNADSEKGWGKDTIRPLTSPSFLRLVQALVFFVSVAHSFVVLGLDSGFISLAQSKYLNPNLFTWTPYTVSCLFALVFIGAPLRLAAFGALGPRFTFGLAAPNELNTSGIYSWIQHPSYTGLVLVIVTHQFLHLRWDGALALWISEATSGKLDGYGLTAFALQYAVTFSLLGVRIREEEAMLREVFGAKWVDWNKRTRRIIPGLF</sequence>
<dbReference type="GO" id="GO:0032259">
    <property type="term" value="P:methylation"/>
    <property type="evidence" value="ECO:0007669"/>
    <property type="project" value="UniProtKB-KW"/>
</dbReference>
<keyword evidence="8" id="KW-1185">Reference proteome</keyword>
<comment type="caution">
    <text evidence="7">The sequence shown here is derived from an EMBL/GenBank/DDBJ whole genome shotgun (WGS) entry which is preliminary data.</text>
</comment>
<dbReference type="PANTHER" id="PTHR12714:SF9">
    <property type="entry name" value="PROTEIN-S-ISOPRENYLCYSTEINE O-METHYLTRANSFERASE"/>
    <property type="match status" value="1"/>
</dbReference>
<dbReference type="PANTHER" id="PTHR12714">
    <property type="entry name" value="PROTEIN-S ISOPRENYLCYSTEINE O-METHYLTRANSFERASE"/>
    <property type="match status" value="1"/>
</dbReference>
<dbReference type="InterPro" id="IPR007269">
    <property type="entry name" value="ICMT_MeTrfase"/>
</dbReference>
<keyword evidence="6" id="KW-0732">Signal</keyword>